<reference evidence="3 4" key="1">
    <citation type="submission" date="2017-10" db="EMBL/GenBank/DDBJ databases">
        <title>Bifidobacterium genomics.</title>
        <authorList>
            <person name="Lugli G.A."/>
            <person name="Milani C."/>
            <person name="Mancabelli L."/>
        </authorList>
    </citation>
    <scope>NUCLEOTIDE SEQUENCE [LARGE SCALE GENOMIC DNA]</scope>
    <source>
        <strain evidence="2 4">1520B</strain>
        <strain evidence="1 3">1524B</strain>
    </source>
</reference>
<gene>
    <name evidence="1" type="ORF">CQR46_1138</name>
    <name evidence="2" type="ORF">CQR50_0374</name>
</gene>
<proteinExistence type="predicted"/>
<name>A0A2N3R6X9_9BIFI</name>
<evidence type="ECO:0000313" key="1">
    <source>
        <dbReference type="EMBL" id="PKU90135.1"/>
    </source>
</evidence>
<accession>A0A2N3R6X9</accession>
<evidence type="ECO:0000313" key="4">
    <source>
        <dbReference type="Proteomes" id="UP000233762"/>
    </source>
</evidence>
<evidence type="ECO:0008006" key="5">
    <source>
        <dbReference type="Google" id="ProtNLM"/>
    </source>
</evidence>
<dbReference type="EMBL" id="PCGZ01000007">
    <property type="protein sequence ID" value="PKU90135.1"/>
    <property type="molecule type" value="Genomic_DNA"/>
</dbReference>
<dbReference type="Proteomes" id="UP000233762">
    <property type="component" value="Unassembled WGS sequence"/>
</dbReference>
<dbReference type="AlphaFoldDB" id="A0A2N3R6X9"/>
<evidence type="ECO:0000313" key="3">
    <source>
        <dbReference type="Proteomes" id="UP000233730"/>
    </source>
</evidence>
<sequence>MKLVYIDESEQSGELYLFGGLVVDEEQCRSISDRMNGLASRVLKDYPDLCSKVGSAYDVEFHAANLAQGKSYWHNVDRSYRIEAIYLELIKIFRDEKAEYYVNGINIPFLERLYQDPYPPRDLALAHLLGAVQKEEEGNLIALADDHYTKKIADCRLSPFATTPLKPIVVIP</sequence>
<dbReference type="EMBL" id="PCHH01000001">
    <property type="protein sequence ID" value="PKV05120.1"/>
    <property type="molecule type" value="Genomic_DNA"/>
</dbReference>
<protein>
    <recommendedName>
        <fullName evidence="5">DUF3800 domain-containing protein</fullName>
    </recommendedName>
</protein>
<dbReference type="Proteomes" id="UP000233730">
    <property type="component" value="Unassembled WGS sequence"/>
</dbReference>
<dbReference type="RefSeq" id="WP_101398315.1">
    <property type="nucleotide sequence ID" value="NZ_PCGZ01000007.1"/>
</dbReference>
<comment type="caution">
    <text evidence="2">The sequence shown here is derived from an EMBL/GenBank/DDBJ whole genome shotgun (WGS) entry which is preliminary data.</text>
</comment>
<evidence type="ECO:0000313" key="2">
    <source>
        <dbReference type="EMBL" id="PKV05120.1"/>
    </source>
</evidence>
<organism evidence="2 4">
    <name type="scientific">Bifidobacterium pseudolongum subsp. globosum</name>
    <dbReference type="NCBI Taxonomy" id="1690"/>
    <lineage>
        <taxon>Bacteria</taxon>
        <taxon>Bacillati</taxon>
        <taxon>Actinomycetota</taxon>
        <taxon>Actinomycetes</taxon>
        <taxon>Bifidobacteriales</taxon>
        <taxon>Bifidobacteriaceae</taxon>
        <taxon>Bifidobacterium</taxon>
    </lineage>
</organism>